<gene>
    <name evidence="1" type="ORF">EB796_005781</name>
</gene>
<comment type="caution">
    <text evidence="1">The sequence shown here is derived from an EMBL/GenBank/DDBJ whole genome shotgun (WGS) entry which is preliminary data.</text>
</comment>
<sequence length="76" mass="8873">MLEKVRKPVGFLPPPILRIERMFGTSRVLTVTCNHLLSQVWRDDVSRGGWMPYTYIQGLILDFKASFYYVTTSWCS</sequence>
<dbReference type="EMBL" id="VXIV02000809">
    <property type="protein sequence ID" value="KAF6035922.1"/>
    <property type="molecule type" value="Genomic_DNA"/>
</dbReference>
<keyword evidence="2" id="KW-1185">Reference proteome</keyword>
<protein>
    <submittedName>
        <fullName evidence="1">Uncharacterized protein</fullName>
    </submittedName>
</protein>
<dbReference type="AlphaFoldDB" id="A0A7J7KB97"/>
<proteinExistence type="predicted"/>
<accession>A0A7J7KB97</accession>
<evidence type="ECO:0000313" key="2">
    <source>
        <dbReference type="Proteomes" id="UP000593567"/>
    </source>
</evidence>
<reference evidence="1" key="1">
    <citation type="submission" date="2020-06" db="EMBL/GenBank/DDBJ databases">
        <title>Draft genome of Bugula neritina, a colonial animal packing powerful symbionts and potential medicines.</title>
        <authorList>
            <person name="Rayko M."/>
        </authorList>
    </citation>
    <scope>NUCLEOTIDE SEQUENCE [LARGE SCALE GENOMIC DNA]</scope>
    <source>
        <strain evidence="1">Kwan_BN1</strain>
    </source>
</reference>
<dbReference type="Proteomes" id="UP000593567">
    <property type="component" value="Unassembled WGS sequence"/>
</dbReference>
<organism evidence="1 2">
    <name type="scientific">Bugula neritina</name>
    <name type="common">Brown bryozoan</name>
    <name type="synonym">Sertularia neritina</name>
    <dbReference type="NCBI Taxonomy" id="10212"/>
    <lineage>
        <taxon>Eukaryota</taxon>
        <taxon>Metazoa</taxon>
        <taxon>Spiralia</taxon>
        <taxon>Lophotrochozoa</taxon>
        <taxon>Bryozoa</taxon>
        <taxon>Gymnolaemata</taxon>
        <taxon>Cheilostomatida</taxon>
        <taxon>Flustrina</taxon>
        <taxon>Buguloidea</taxon>
        <taxon>Bugulidae</taxon>
        <taxon>Bugula</taxon>
    </lineage>
</organism>
<name>A0A7J7KB97_BUGNE</name>
<evidence type="ECO:0000313" key="1">
    <source>
        <dbReference type="EMBL" id="KAF6035922.1"/>
    </source>
</evidence>